<dbReference type="Gene3D" id="3.40.50.1450">
    <property type="entry name" value="HybD-like"/>
    <property type="match status" value="1"/>
</dbReference>
<evidence type="ECO:0000313" key="2">
    <source>
        <dbReference type="Proteomes" id="UP000748752"/>
    </source>
</evidence>
<dbReference type="EMBL" id="NRRV01000059">
    <property type="protein sequence ID" value="MBK1632845.1"/>
    <property type="molecule type" value="Genomic_DNA"/>
</dbReference>
<dbReference type="PANTHER" id="PTHR30302">
    <property type="entry name" value="HYDROGENASE 1 MATURATION PROTEASE"/>
    <property type="match status" value="1"/>
</dbReference>
<dbReference type="Proteomes" id="UP000748752">
    <property type="component" value="Unassembled WGS sequence"/>
</dbReference>
<gene>
    <name evidence="1" type="ORF">CKO31_19250</name>
</gene>
<sequence>MLVIGVGNPDRGDDAIGPLLLERLRADLQADARTGRVELLDAYQLQPEHALELRGRRRSIIVDAAASGPAPFSVAQVSPDPALDITTHSLSPPALAAVYQRLFAMAPALNVLAVRGERFGLGEPLSIAGARNLAAALDWLRLSLRLLRPQDPAVGRQGGRADDRARGQG</sequence>
<reference evidence="1 2" key="1">
    <citation type="journal article" date="2020" name="Microorganisms">
        <title>Osmotic Adaptation and Compatible Solute Biosynthesis of Phototrophic Bacteria as Revealed from Genome Analyses.</title>
        <authorList>
            <person name="Imhoff J.F."/>
            <person name="Rahn T."/>
            <person name="Kunzel S."/>
            <person name="Keller A."/>
            <person name="Neulinger S.C."/>
        </authorList>
    </citation>
    <scope>NUCLEOTIDE SEQUENCE [LARGE SCALE GENOMIC DNA]</scope>
    <source>
        <strain evidence="1 2">DSM 6210</strain>
    </source>
</reference>
<accession>A0ABS1CLS2</accession>
<protein>
    <recommendedName>
        <fullName evidence="3">Hydrogenase maturation protease</fullName>
    </recommendedName>
</protein>
<dbReference type="NCBIfam" id="TIGR00072">
    <property type="entry name" value="hydrog_prot"/>
    <property type="match status" value="1"/>
</dbReference>
<keyword evidence="2" id="KW-1185">Reference proteome</keyword>
<dbReference type="InterPro" id="IPR023430">
    <property type="entry name" value="Pept_HybD-like_dom_sf"/>
</dbReference>
<comment type="caution">
    <text evidence="1">The sequence shown here is derived from an EMBL/GenBank/DDBJ whole genome shotgun (WGS) entry which is preliminary data.</text>
</comment>
<name>A0ABS1CLS2_9GAMM</name>
<evidence type="ECO:0008006" key="3">
    <source>
        <dbReference type="Google" id="ProtNLM"/>
    </source>
</evidence>
<dbReference type="InterPro" id="IPR000671">
    <property type="entry name" value="Peptidase_A31"/>
</dbReference>
<evidence type="ECO:0000313" key="1">
    <source>
        <dbReference type="EMBL" id="MBK1632845.1"/>
    </source>
</evidence>
<dbReference type="SUPFAM" id="SSF53163">
    <property type="entry name" value="HybD-like"/>
    <property type="match status" value="1"/>
</dbReference>
<organism evidence="1 2">
    <name type="scientific">Thiohalocapsa halophila</name>
    <dbReference type="NCBI Taxonomy" id="69359"/>
    <lineage>
        <taxon>Bacteria</taxon>
        <taxon>Pseudomonadati</taxon>
        <taxon>Pseudomonadota</taxon>
        <taxon>Gammaproteobacteria</taxon>
        <taxon>Chromatiales</taxon>
        <taxon>Chromatiaceae</taxon>
        <taxon>Thiohalocapsa</taxon>
    </lineage>
</organism>
<proteinExistence type="predicted"/>
<dbReference type="PANTHER" id="PTHR30302:SF5">
    <property type="entry name" value="SLR1876 PROTEIN"/>
    <property type="match status" value="1"/>
</dbReference>